<evidence type="ECO:0000313" key="2">
    <source>
        <dbReference type="Proteomes" id="UP001057402"/>
    </source>
</evidence>
<evidence type="ECO:0000313" key="1">
    <source>
        <dbReference type="EMBL" id="KAI4372907.1"/>
    </source>
</evidence>
<reference evidence="2" key="1">
    <citation type="journal article" date="2023" name="Front. Plant Sci.">
        <title>Chromosomal-level genome assembly of Melastoma candidum provides insights into trichome evolution.</title>
        <authorList>
            <person name="Zhong Y."/>
            <person name="Wu W."/>
            <person name="Sun C."/>
            <person name="Zou P."/>
            <person name="Liu Y."/>
            <person name="Dai S."/>
            <person name="Zhou R."/>
        </authorList>
    </citation>
    <scope>NUCLEOTIDE SEQUENCE [LARGE SCALE GENOMIC DNA]</scope>
</reference>
<accession>A0ACB9RA93</accession>
<keyword evidence="2" id="KW-1185">Reference proteome</keyword>
<name>A0ACB9RA93_9MYRT</name>
<dbReference type="EMBL" id="CM042883">
    <property type="protein sequence ID" value="KAI4372907.1"/>
    <property type="molecule type" value="Genomic_DNA"/>
</dbReference>
<comment type="caution">
    <text evidence="1">The sequence shown here is derived from an EMBL/GenBank/DDBJ whole genome shotgun (WGS) entry which is preliminary data.</text>
</comment>
<sequence>MDTPGPDQLPPQPPPPPVIEVSDHEIRIDFSLHAKCRTTIILKSLSSTNPVAFKVQTSSPHKFLVNPPSGVIPPSSSVPIQFILKPQPQLPSSFPRSPSDSFLIKAAPLDPRMSPIDSSCLSYQPTCYVKLKVAFGGRVLLRHAVECGDVAKVRNLMKRDTSLLAGIGEDESRELLKIAAGLCVDRRGEMVKFLIDAGLKEETAGDSRPLDCRADPRGEEIFAAARHGDMKLLKSLLNDRERITAAFRDRNGLTALHAAAIKGYEEVVRLLVDAGIPIDARDNEGHTPLHLATVRGDTRTVQALVDRRADVNARSKGGVSPLDMATAMGIEEISEILVKRGAVPMGQFAACSLSCEPHPQNKNQT</sequence>
<protein>
    <submittedName>
        <fullName evidence="1">Uncharacterized protein</fullName>
    </submittedName>
</protein>
<organism evidence="1 2">
    <name type="scientific">Melastoma candidum</name>
    <dbReference type="NCBI Taxonomy" id="119954"/>
    <lineage>
        <taxon>Eukaryota</taxon>
        <taxon>Viridiplantae</taxon>
        <taxon>Streptophyta</taxon>
        <taxon>Embryophyta</taxon>
        <taxon>Tracheophyta</taxon>
        <taxon>Spermatophyta</taxon>
        <taxon>Magnoliopsida</taxon>
        <taxon>eudicotyledons</taxon>
        <taxon>Gunneridae</taxon>
        <taxon>Pentapetalae</taxon>
        <taxon>rosids</taxon>
        <taxon>malvids</taxon>
        <taxon>Myrtales</taxon>
        <taxon>Melastomataceae</taxon>
        <taxon>Melastomatoideae</taxon>
        <taxon>Melastomateae</taxon>
        <taxon>Melastoma</taxon>
    </lineage>
</organism>
<proteinExistence type="predicted"/>
<gene>
    <name evidence="1" type="ORF">MLD38_011088</name>
</gene>
<dbReference type="Proteomes" id="UP001057402">
    <property type="component" value="Chromosome 4"/>
</dbReference>